<dbReference type="Gene3D" id="2.60.40.420">
    <property type="entry name" value="Cupredoxins - blue copper proteins"/>
    <property type="match status" value="1"/>
</dbReference>
<evidence type="ECO:0000313" key="2">
    <source>
        <dbReference type="EMBL" id="AYD48605.1"/>
    </source>
</evidence>
<dbReference type="KEGG" id="ark:D6B99_13930"/>
<dbReference type="PANTHER" id="PTHR36507:SF1">
    <property type="entry name" value="BLL1555 PROTEIN"/>
    <property type="match status" value="1"/>
</dbReference>
<keyword evidence="1" id="KW-0732">Signal</keyword>
<dbReference type="PANTHER" id="PTHR36507">
    <property type="entry name" value="BLL1555 PROTEIN"/>
    <property type="match status" value="1"/>
</dbReference>
<evidence type="ECO:0008006" key="4">
    <source>
        <dbReference type="Google" id="ProtNLM"/>
    </source>
</evidence>
<dbReference type="AlphaFoldDB" id="A0A386HRX1"/>
<organism evidence="2 3">
    <name type="scientific">Arachidicoccus soli</name>
    <dbReference type="NCBI Taxonomy" id="2341117"/>
    <lineage>
        <taxon>Bacteria</taxon>
        <taxon>Pseudomonadati</taxon>
        <taxon>Bacteroidota</taxon>
        <taxon>Chitinophagia</taxon>
        <taxon>Chitinophagales</taxon>
        <taxon>Chitinophagaceae</taxon>
        <taxon>Arachidicoccus</taxon>
    </lineage>
</organism>
<dbReference type="Proteomes" id="UP000266118">
    <property type="component" value="Chromosome"/>
</dbReference>
<evidence type="ECO:0000256" key="1">
    <source>
        <dbReference type="SAM" id="SignalP"/>
    </source>
</evidence>
<dbReference type="InterPro" id="IPR008972">
    <property type="entry name" value="Cupredoxin"/>
</dbReference>
<name>A0A386HRX1_9BACT</name>
<feature type="signal peptide" evidence="1">
    <location>
        <begin position="1"/>
        <end position="29"/>
    </location>
</feature>
<proteinExistence type="predicted"/>
<dbReference type="SUPFAM" id="SSF49503">
    <property type="entry name" value="Cupredoxins"/>
    <property type="match status" value="1"/>
</dbReference>
<dbReference type="EMBL" id="CP032489">
    <property type="protein sequence ID" value="AYD48605.1"/>
    <property type="molecule type" value="Genomic_DNA"/>
</dbReference>
<evidence type="ECO:0000313" key="3">
    <source>
        <dbReference type="Proteomes" id="UP000266118"/>
    </source>
</evidence>
<accession>A0A386HRX1</accession>
<keyword evidence="3" id="KW-1185">Reference proteome</keyword>
<reference evidence="2 3" key="1">
    <citation type="submission" date="2018-09" db="EMBL/GenBank/DDBJ databases">
        <title>Arachidicoccus sp. nov., a bacterium isolated from soil.</title>
        <authorList>
            <person name="Weon H.-Y."/>
            <person name="Kwon S.-W."/>
            <person name="Lee S.A."/>
        </authorList>
    </citation>
    <scope>NUCLEOTIDE SEQUENCE [LARGE SCALE GENOMIC DNA]</scope>
    <source>
        <strain evidence="2 3">KIS59-12</strain>
    </source>
</reference>
<dbReference type="OrthoDB" id="849076at2"/>
<dbReference type="InterPro" id="IPR052721">
    <property type="entry name" value="ET_Amicyanin"/>
</dbReference>
<sequence>MKRSIVFGISILLLFIAFVLSSCSSSPNGDEDAKTETATKDNTVHVLDTVTIQMTKFNPEQLNVNIGDTVLWLNKDLVAHTVESYQHNKFYSDTIQPQSFWKLVVTDSAAYYCSIHPAMQGQLIMQ</sequence>
<feature type="chain" id="PRO_5017204781" description="Blue (type 1) copper domain-containing protein" evidence="1">
    <location>
        <begin position="30"/>
        <end position="126"/>
    </location>
</feature>
<gene>
    <name evidence="2" type="ORF">D6B99_13930</name>
</gene>
<dbReference type="PROSITE" id="PS51257">
    <property type="entry name" value="PROKAR_LIPOPROTEIN"/>
    <property type="match status" value="1"/>
</dbReference>
<dbReference type="RefSeq" id="WP_119989507.1">
    <property type="nucleotide sequence ID" value="NZ_CP032489.1"/>
</dbReference>
<protein>
    <recommendedName>
        <fullName evidence="4">Blue (type 1) copper domain-containing protein</fullName>
    </recommendedName>
</protein>